<reference evidence="9 10" key="1">
    <citation type="submission" date="2020-07" db="EMBL/GenBank/DDBJ databases">
        <title>Spirosoma foliorum sp. nov., isolated from the leaves on the Nejang mountain Korea, Republic of.</title>
        <authorList>
            <person name="Ho H."/>
            <person name="Lee Y.-J."/>
            <person name="Nurcahyanto D.-A."/>
            <person name="Kim S.-G."/>
        </authorList>
    </citation>
    <scope>NUCLEOTIDE SEQUENCE [LARGE SCALE GENOMIC DNA]</scope>
    <source>
        <strain evidence="9 10">PL0136</strain>
    </source>
</reference>
<dbReference type="InterPro" id="IPR019734">
    <property type="entry name" value="TPR_rpt"/>
</dbReference>
<feature type="chain" id="PRO_5028969396" description="histidine kinase" evidence="7">
    <location>
        <begin position="22"/>
        <end position="723"/>
    </location>
</feature>
<feature type="coiled-coil region" evidence="5">
    <location>
        <begin position="423"/>
        <end position="460"/>
    </location>
</feature>
<evidence type="ECO:0000256" key="1">
    <source>
        <dbReference type="ARBA" id="ARBA00000085"/>
    </source>
</evidence>
<evidence type="ECO:0000313" key="10">
    <source>
        <dbReference type="Proteomes" id="UP000515369"/>
    </source>
</evidence>
<dbReference type="EC" id="2.7.13.3" evidence="2"/>
<dbReference type="Gene3D" id="1.25.40.10">
    <property type="entry name" value="Tetratricopeptide repeat domain"/>
    <property type="match status" value="2"/>
</dbReference>
<dbReference type="InterPro" id="IPR011990">
    <property type="entry name" value="TPR-like_helical_dom_sf"/>
</dbReference>
<dbReference type="PROSITE" id="PS50109">
    <property type="entry name" value="HIS_KIN"/>
    <property type="match status" value="1"/>
</dbReference>
<dbReference type="PANTHER" id="PTHR43065:SF42">
    <property type="entry name" value="TWO-COMPONENT SENSOR PPRA"/>
    <property type="match status" value="1"/>
</dbReference>
<evidence type="ECO:0000256" key="7">
    <source>
        <dbReference type="SAM" id="SignalP"/>
    </source>
</evidence>
<proteinExistence type="predicted"/>
<dbReference type="SMART" id="SM00387">
    <property type="entry name" value="HATPase_c"/>
    <property type="match status" value="1"/>
</dbReference>
<keyword evidence="6" id="KW-1133">Transmembrane helix</keyword>
<evidence type="ECO:0000256" key="4">
    <source>
        <dbReference type="PROSITE-ProRule" id="PRU00339"/>
    </source>
</evidence>
<feature type="repeat" description="TPR" evidence="4">
    <location>
        <begin position="203"/>
        <end position="236"/>
    </location>
</feature>
<feature type="transmembrane region" description="Helical" evidence="6">
    <location>
        <begin position="401"/>
        <end position="420"/>
    </location>
</feature>
<name>A0A7G5GST4_9BACT</name>
<dbReference type="AlphaFoldDB" id="A0A7G5GST4"/>
<dbReference type="SMART" id="SM00028">
    <property type="entry name" value="TPR"/>
    <property type="match status" value="6"/>
</dbReference>
<dbReference type="SMART" id="SM00388">
    <property type="entry name" value="HisKA"/>
    <property type="match status" value="1"/>
</dbReference>
<dbReference type="InterPro" id="IPR003594">
    <property type="entry name" value="HATPase_dom"/>
</dbReference>
<dbReference type="SUPFAM" id="SSF47384">
    <property type="entry name" value="Homodimeric domain of signal transducing histidine kinase"/>
    <property type="match status" value="1"/>
</dbReference>
<evidence type="ECO:0000256" key="3">
    <source>
        <dbReference type="ARBA" id="ARBA00022553"/>
    </source>
</evidence>
<protein>
    <recommendedName>
        <fullName evidence="2">histidine kinase</fullName>
        <ecNumber evidence="2">2.7.13.3</ecNumber>
    </recommendedName>
</protein>
<evidence type="ECO:0000313" key="9">
    <source>
        <dbReference type="EMBL" id="QMW01926.1"/>
    </source>
</evidence>
<evidence type="ECO:0000256" key="5">
    <source>
        <dbReference type="SAM" id="Coils"/>
    </source>
</evidence>
<dbReference type="Pfam" id="PF02518">
    <property type="entry name" value="HATPase_c"/>
    <property type="match status" value="1"/>
</dbReference>
<accession>A0A7G5GST4</accession>
<dbReference type="EMBL" id="CP059732">
    <property type="protein sequence ID" value="QMW01926.1"/>
    <property type="molecule type" value="Genomic_DNA"/>
</dbReference>
<keyword evidence="10" id="KW-1185">Reference proteome</keyword>
<dbReference type="CDD" id="cd00082">
    <property type="entry name" value="HisKA"/>
    <property type="match status" value="1"/>
</dbReference>
<dbReference type="PRINTS" id="PR00344">
    <property type="entry name" value="BCTRLSENSOR"/>
</dbReference>
<evidence type="ECO:0000259" key="8">
    <source>
        <dbReference type="PROSITE" id="PS50109"/>
    </source>
</evidence>
<sequence>MPIRLLLVSLLFWLSVSSVQAQDSLRTALRTQLASHLRADTVRVNRLNELAYLVRGDDPKQTVALAQEALALSRKIQYPWGEAMSLYELGIGHDTYRDFHKTLPYLNKSLALFKRLNDRIGMARVLSQIGWFYTQRGDYVLALTHDLQAQRLAEKSGNLKVLSTTTARLATLYITLADYQQGLTVLSSAIQLFERANDQEGICRSLNGFGELYRLQGDFDRAERYYDKAIRLAQALNRPRLAAQAESNLAAAYVAQGNYNEALRTAHRALIVLTKIPETEVVVWTYTVLARAYLKKNQPDSALAYGLRSWQLSRQIGNRESSRDANEILAAVYADQHKYAEAYAAQQKYIAYVDTLSGRNTQQQLALLQYNYGLAEKQTQIALLKKDKALQMAMAQRQRQLLLGALIGIGLVLGVLFLMYRNNRQKQKANAVLQQQKAEIQAQRDQTNQALAELKSTQNQLIQSEKMASLGELTAGIAHEIQNPLNFVNNFSEVSVELVQEVREERKKGPDRDEELEDELLTDLTNNLHKISQHGNRASAIVKGMLEHSRKSTGRKEPTNVNALADEYLRLAYHGLRAKDKTFNATLKTDFDTSLGEVNVISQDIGRVLLNLFTNAFYAVNQRQTVETRHALSLPEPYQPTVMVSTKKIGNQAVVTVSDNGTGIPESVVQKIFQPFFTTKPTGEGTGLGLSLAYDIVTKGHNGTLTVESKEGEGTKFVISLPA</sequence>
<dbReference type="PROSITE" id="PS50005">
    <property type="entry name" value="TPR"/>
    <property type="match status" value="1"/>
</dbReference>
<dbReference type="SUPFAM" id="SSF55874">
    <property type="entry name" value="ATPase domain of HSP90 chaperone/DNA topoisomerase II/histidine kinase"/>
    <property type="match status" value="1"/>
</dbReference>
<keyword evidence="5" id="KW-0175">Coiled coil</keyword>
<dbReference type="PANTHER" id="PTHR43065">
    <property type="entry name" value="SENSOR HISTIDINE KINASE"/>
    <property type="match status" value="1"/>
</dbReference>
<dbReference type="GO" id="GO:0000155">
    <property type="term" value="F:phosphorelay sensor kinase activity"/>
    <property type="evidence" value="ECO:0007669"/>
    <property type="project" value="InterPro"/>
</dbReference>
<comment type="catalytic activity">
    <reaction evidence="1">
        <text>ATP + protein L-histidine = ADP + protein N-phospho-L-histidine.</text>
        <dbReference type="EC" id="2.7.13.3"/>
    </reaction>
</comment>
<keyword evidence="6" id="KW-0812">Transmembrane</keyword>
<dbReference type="InterPro" id="IPR036890">
    <property type="entry name" value="HATPase_C_sf"/>
</dbReference>
<dbReference type="RefSeq" id="WP_182459202.1">
    <property type="nucleotide sequence ID" value="NZ_CP059732.1"/>
</dbReference>
<feature type="domain" description="Histidine kinase" evidence="8">
    <location>
        <begin position="476"/>
        <end position="723"/>
    </location>
</feature>
<evidence type="ECO:0000256" key="6">
    <source>
        <dbReference type="SAM" id="Phobius"/>
    </source>
</evidence>
<evidence type="ECO:0000256" key="2">
    <source>
        <dbReference type="ARBA" id="ARBA00012438"/>
    </source>
</evidence>
<organism evidence="9 10">
    <name type="scientific">Spirosoma foliorum</name>
    <dbReference type="NCBI Taxonomy" id="2710596"/>
    <lineage>
        <taxon>Bacteria</taxon>
        <taxon>Pseudomonadati</taxon>
        <taxon>Bacteroidota</taxon>
        <taxon>Cytophagia</taxon>
        <taxon>Cytophagales</taxon>
        <taxon>Cytophagaceae</taxon>
        <taxon>Spirosoma</taxon>
    </lineage>
</organism>
<keyword evidence="7" id="KW-0732">Signal</keyword>
<dbReference type="InterPro" id="IPR004358">
    <property type="entry name" value="Sig_transdc_His_kin-like_C"/>
</dbReference>
<gene>
    <name evidence="9" type="ORF">H3H32_28925</name>
</gene>
<dbReference type="Gene3D" id="1.10.287.130">
    <property type="match status" value="1"/>
</dbReference>
<keyword evidence="4" id="KW-0802">TPR repeat</keyword>
<dbReference type="KEGG" id="sfol:H3H32_28925"/>
<dbReference type="InterPro" id="IPR005467">
    <property type="entry name" value="His_kinase_dom"/>
</dbReference>
<dbReference type="Gene3D" id="3.30.565.10">
    <property type="entry name" value="Histidine kinase-like ATPase, C-terminal domain"/>
    <property type="match status" value="1"/>
</dbReference>
<dbReference type="InterPro" id="IPR003661">
    <property type="entry name" value="HisK_dim/P_dom"/>
</dbReference>
<feature type="signal peptide" evidence="7">
    <location>
        <begin position="1"/>
        <end position="21"/>
    </location>
</feature>
<dbReference type="Proteomes" id="UP000515369">
    <property type="component" value="Chromosome"/>
</dbReference>
<keyword evidence="3" id="KW-0597">Phosphoprotein</keyword>
<dbReference type="Pfam" id="PF13424">
    <property type="entry name" value="TPR_12"/>
    <property type="match status" value="2"/>
</dbReference>
<dbReference type="SUPFAM" id="SSF48452">
    <property type="entry name" value="TPR-like"/>
    <property type="match status" value="3"/>
</dbReference>
<dbReference type="InterPro" id="IPR036097">
    <property type="entry name" value="HisK_dim/P_sf"/>
</dbReference>
<keyword evidence="6" id="KW-0472">Membrane</keyword>